<keyword evidence="11" id="KW-1185">Reference proteome</keyword>
<feature type="transmembrane region" description="Helical" evidence="9">
    <location>
        <begin position="144"/>
        <end position="166"/>
    </location>
</feature>
<evidence type="ECO:0000256" key="8">
    <source>
        <dbReference type="ARBA" id="ARBA00023136"/>
    </source>
</evidence>
<keyword evidence="8 9" id="KW-0472">Membrane</keyword>
<organism evidence="10 11">
    <name type="scientific">Fonsecaea monophora</name>
    <dbReference type="NCBI Taxonomy" id="254056"/>
    <lineage>
        <taxon>Eukaryota</taxon>
        <taxon>Fungi</taxon>
        <taxon>Dikarya</taxon>
        <taxon>Ascomycota</taxon>
        <taxon>Pezizomycotina</taxon>
        <taxon>Eurotiomycetes</taxon>
        <taxon>Chaetothyriomycetidae</taxon>
        <taxon>Chaetothyriales</taxon>
        <taxon>Herpotrichiellaceae</taxon>
        <taxon>Fonsecaea</taxon>
    </lineage>
</organism>
<evidence type="ECO:0000256" key="4">
    <source>
        <dbReference type="ARBA" id="ARBA00022692"/>
    </source>
</evidence>
<dbReference type="GO" id="GO:0005743">
    <property type="term" value="C:mitochondrial inner membrane"/>
    <property type="evidence" value="ECO:0007669"/>
    <property type="project" value="UniProtKB-SubCell"/>
</dbReference>
<keyword evidence="6 9" id="KW-1133">Transmembrane helix</keyword>
<keyword evidence="4 9" id="KW-0812">Transmembrane</keyword>
<comment type="similarity">
    <text evidence="2 9">Belongs to the mitochondrial pyruvate carrier (MPC) (TC 2.A.105) family.</text>
</comment>
<comment type="caution">
    <text evidence="10">The sequence shown here is derived from an EMBL/GenBank/DDBJ whole genome shotgun (WGS) entry which is preliminary data.</text>
</comment>
<keyword evidence="3 9" id="KW-0813">Transport</keyword>
<evidence type="ECO:0000313" key="10">
    <source>
        <dbReference type="EMBL" id="OAG43480.1"/>
    </source>
</evidence>
<evidence type="ECO:0000256" key="3">
    <source>
        <dbReference type="ARBA" id="ARBA00022448"/>
    </source>
</evidence>
<evidence type="ECO:0000313" key="11">
    <source>
        <dbReference type="Proteomes" id="UP000077002"/>
    </source>
</evidence>
<reference evidence="10 11" key="1">
    <citation type="submission" date="2016-03" db="EMBL/GenBank/DDBJ databases">
        <title>Draft genome sequence of the Fonsecaea monophora CBS 269.37.</title>
        <authorList>
            <person name="Bombassaro A."/>
            <person name="Vinicius W.A."/>
            <person name="De Hoog S."/>
            <person name="Sun J."/>
            <person name="Souza E.M."/>
            <person name="Raittz R.T."/>
            <person name="Costa F."/>
            <person name="Leao A.C."/>
            <person name="Tadra-Sfeir M.Z."/>
            <person name="Baura V."/>
            <person name="Balsanelli E."/>
            <person name="Pedrosa F.O."/>
            <person name="Moreno L.F."/>
            <person name="Steffens M.B."/>
            <person name="Xi L."/>
            <person name="Bocca A.L."/>
            <person name="Felipe M.S."/>
            <person name="Teixeira M."/>
            <person name="Telles Filho F.Q."/>
            <person name="Azevedo C.M."/>
            <person name="Gomes R."/>
            <person name="Vicente V.A."/>
        </authorList>
    </citation>
    <scope>NUCLEOTIDE SEQUENCE [LARGE SCALE GENOMIC DNA]</scope>
    <source>
        <strain evidence="10 11">CBS 269.37</strain>
    </source>
</reference>
<evidence type="ECO:0000256" key="9">
    <source>
        <dbReference type="RuleBase" id="RU363100"/>
    </source>
</evidence>
<name>A0A177FIL7_9EURO</name>
<protein>
    <recommendedName>
        <fullName evidence="9">Mitochondrial pyruvate carrier</fullName>
    </recommendedName>
</protein>
<evidence type="ECO:0000256" key="6">
    <source>
        <dbReference type="ARBA" id="ARBA00022989"/>
    </source>
</evidence>
<evidence type="ECO:0000256" key="1">
    <source>
        <dbReference type="ARBA" id="ARBA00004448"/>
    </source>
</evidence>
<dbReference type="RefSeq" id="XP_022515432.1">
    <property type="nucleotide sequence ID" value="XM_022652396.1"/>
</dbReference>
<dbReference type="AlphaFoldDB" id="A0A177FIL7"/>
<dbReference type="GO" id="GO:0006850">
    <property type="term" value="P:pyruvate import into mitochondria"/>
    <property type="evidence" value="ECO:0007669"/>
    <property type="project" value="InterPro"/>
</dbReference>
<dbReference type="InterPro" id="IPR005336">
    <property type="entry name" value="MPC"/>
</dbReference>
<evidence type="ECO:0000256" key="7">
    <source>
        <dbReference type="ARBA" id="ARBA00023128"/>
    </source>
</evidence>
<proteinExistence type="inferred from homology"/>
<evidence type="ECO:0000256" key="5">
    <source>
        <dbReference type="ARBA" id="ARBA00022792"/>
    </source>
</evidence>
<comment type="subcellular location">
    <subcellularLocation>
        <location evidence="1 9">Mitochondrion inner membrane</location>
        <topology evidence="1 9">Multi-pass membrane protein</topology>
    </subcellularLocation>
</comment>
<evidence type="ECO:0000256" key="2">
    <source>
        <dbReference type="ARBA" id="ARBA00006416"/>
    </source>
</evidence>
<gene>
    <name evidence="10" type="ORF">AYO21_02417</name>
</gene>
<comment type="caution">
    <text evidence="9">Lacks conserved residue(s) required for the propagation of feature annotation.</text>
</comment>
<keyword evidence="5 9" id="KW-0999">Mitochondrion inner membrane</keyword>
<comment type="function">
    <text evidence="9">Mediates the uptake of pyruvate into mitochondria.</text>
</comment>
<dbReference type="EMBL" id="LVKK01000010">
    <property type="protein sequence ID" value="OAG43480.1"/>
    <property type="molecule type" value="Genomic_DNA"/>
</dbReference>
<keyword evidence="7 9" id="KW-0496">Mitochondrion</keyword>
<dbReference type="Pfam" id="PF03650">
    <property type="entry name" value="MPC"/>
    <property type="match status" value="1"/>
</dbReference>
<dbReference type="OrthoDB" id="869189at2759"/>
<dbReference type="Proteomes" id="UP000077002">
    <property type="component" value="Unassembled WGS sequence"/>
</dbReference>
<sequence>MVARFGLRFAQQTARQSTTSFTSRAPFQLRNPVFRRWQGTAANPAVEGAPQQSLFQRLWTSEVGIKTVHFWYDSSAFFGWTTKYTDANAGRCSRAPIMKWGVVLAGASDFLRPAEKLSLTQNLALMATGSIWTRWCFIIRPKNLLLAAVNFCLFLVGTVQVSRILMYQASQKGSTTEALKEMEKEVEGSVKSVEKSVEAKL</sequence>
<accession>A0A177FIL7</accession>
<dbReference type="GeneID" id="34597592"/>